<comment type="subcellular location">
    <subcellularLocation>
        <location evidence="1">Cell membrane</location>
        <topology evidence="1">Multi-pass membrane protein</topology>
    </subcellularLocation>
</comment>
<comment type="similarity">
    <text evidence="2">Belongs to the EamA transporter family.</text>
</comment>
<dbReference type="InterPro" id="IPR051258">
    <property type="entry name" value="Diverse_Substrate_Transporter"/>
</dbReference>
<feature type="transmembrane region" description="Helical" evidence="7">
    <location>
        <begin position="155"/>
        <end position="178"/>
    </location>
</feature>
<keyword evidence="4 7" id="KW-0812">Transmembrane</keyword>
<feature type="domain" description="EamA" evidence="8">
    <location>
        <begin position="160"/>
        <end position="291"/>
    </location>
</feature>
<gene>
    <name evidence="9" type="ORF">BS101_14320</name>
</gene>
<dbReference type="InterPro" id="IPR037185">
    <property type="entry name" value="EmrE-like"/>
</dbReference>
<feature type="transmembrane region" description="Helical" evidence="7">
    <location>
        <begin position="190"/>
        <end position="210"/>
    </location>
</feature>
<organism evidence="9 10">
    <name type="scientific">Clostridium kluyveri</name>
    <dbReference type="NCBI Taxonomy" id="1534"/>
    <lineage>
        <taxon>Bacteria</taxon>
        <taxon>Bacillati</taxon>
        <taxon>Bacillota</taxon>
        <taxon>Clostridia</taxon>
        <taxon>Eubacteriales</taxon>
        <taxon>Clostridiaceae</taxon>
        <taxon>Clostridium</taxon>
    </lineage>
</organism>
<dbReference type="SUPFAM" id="SSF103481">
    <property type="entry name" value="Multidrug resistance efflux transporter EmrE"/>
    <property type="match status" value="1"/>
</dbReference>
<keyword evidence="6 7" id="KW-0472">Membrane</keyword>
<reference evidence="9 10" key="1">
    <citation type="submission" date="2016-12" db="EMBL/GenBank/DDBJ databases">
        <title>Complete genome sequence of Clostridium kluyveri JZZ isolated from the pit mud of a Chinese flavor liquor-making factory.</title>
        <authorList>
            <person name="Wang Y."/>
        </authorList>
    </citation>
    <scope>NUCLEOTIDE SEQUENCE [LARGE SCALE GENOMIC DNA]</scope>
    <source>
        <strain evidence="9 10">JZZ</strain>
    </source>
</reference>
<dbReference type="PANTHER" id="PTHR42920:SF5">
    <property type="entry name" value="EAMA DOMAIN-CONTAINING PROTEIN"/>
    <property type="match status" value="1"/>
</dbReference>
<evidence type="ECO:0000256" key="5">
    <source>
        <dbReference type="ARBA" id="ARBA00022989"/>
    </source>
</evidence>
<dbReference type="OrthoDB" id="9804865at2"/>
<feature type="transmembrane region" description="Helical" evidence="7">
    <location>
        <begin position="131"/>
        <end position="149"/>
    </location>
</feature>
<dbReference type="AlphaFoldDB" id="A0A1L5F9Y4"/>
<name>A0A1L5F9Y4_CLOKL</name>
<keyword evidence="3" id="KW-1003">Cell membrane</keyword>
<evidence type="ECO:0000256" key="4">
    <source>
        <dbReference type="ARBA" id="ARBA00022692"/>
    </source>
</evidence>
<feature type="transmembrane region" description="Helical" evidence="7">
    <location>
        <begin position="106"/>
        <end position="124"/>
    </location>
</feature>
<dbReference type="PANTHER" id="PTHR42920">
    <property type="entry name" value="OS03G0707200 PROTEIN-RELATED"/>
    <property type="match status" value="1"/>
</dbReference>
<evidence type="ECO:0000256" key="7">
    <source>
        <dbReference type="SAM" id="Phobius"/>
    </source>
</evidence>
<evidence type="ECO:0000313" key="9">
    <source>
        <dbReference type="EMBL" id="APM39826.1"/>
    </source>
</evidence>
<evidence type="ECO:0000256" key="1">
    <source>
        <dbReference type="ARBA" id="ARBA00004651"/>
    </source>
</evidence>
<accession>A0A1L5F9Y4</accession>
<keyword evidence="5 7" id="KW-1133">Transmembrane helix</keyword>
<evidence type="ECO:0000256" key="3">
    <source>
        <dbReference type="ARBA" id="ARBA00022475"/>
    </source>
</evidence>
<evidence type="ECO:0000259" key="8">
    <source>
        <dbReference type="Pfam" id="PF00892"/>
    </source>
</evidence>
<proteinExistence type="inferred from homology"/>
<feature type="domain" description="EamA" evidence="8">
    <location>
        <begin position="5"/>
        <end position="149"/>
    </location>
</feature>
<protein>
    <recommendedName>
        <fullName evidence="8">EamA domain-containing protein</fullName>
    </recommendedName>
</protein>
<dbReference type="RefSeq" id="WP_073539441.1">
    <property type="nucleotide sequence ID" value="NZ_CP018335.1"/>
</dbReference>
<dbReference type="Pfam" id="PF00892">
    <property type="entry name" value="EamA"/>
    <property type="match status" value="2"/>
</dbReference>
<feature type="transmembrane region" description="Helical" evidence="7">
    <location>
        <begin position="250"/>
        <end position="270"/>
    </location>
</feature>
<sequence length="327" mass="35099">MKKTKGTLILLLTALIWGVAFVAQSSAANNIGSFTFNAARSLVAALFLLVFMEVRKAFEKALTGKLKKADSKRVIIGGLLCGIALFSAVNFQQFGISVYPDGVASSGRAGFLTASYVVMVALCARISGKKLHPIVLFSVVGCVAGMYMLCLSGGFSVIYLGDILVLVSAVFFTAYILVIDHFSKLDSIKMSCIQFFVCGTLSLIATIIIEKPSMDVLLAVWLPILYAGILSSGVGYTLQMVGQKYAEPAVASIVMSLESVFAALAGWIILNERLSSNELIGCGIVFLSVILAQVPEFIKKGSEVKQKTGWKSSSKCEYNIEHRSPNL</sequence>
<evidence type="ECO:0000256" key="2">
    <source>
        <dbReference type="ARBA" id="ARBA00007362"/>
    </source>
</evidence>
<dbReference type="Proteomes" id="UP000184604">
    <property type="component" value="Chromosome"/>
</dbReference>
<feature type="transmembrane region" description="Helical" evidence="7">
    <location>
        <begin position="74"/>
        <end position="94"/>
    </location>
</feature>
<feature type="transmembrane region" description="Helical" evidence="7">
    <location>
        <begin position="216"/>
        <end position="238"/>
    </location>
</feature>
<evidence type="ECO:0000256" key="6">
    <source>
        <dbReference type="ARBA" id="ARBA00023136"/>
    </source>
</evidence>
<dbReference type="EMBL" id="CP018335">
    <property type="protein sequence ID" value="APM39826.1"/>
    <property type="molecule type" value="Genomic_DNA"/>
</dbReference>
<feature type="transmembrane region" description="Helical" evidence="7">
    <location>
        <begin position="276"/>
        <end position="298"/>
    </location>
</feature>
<evidence type="ECO:0000313" key="10">
    <source>
        <dbReference type="Proteomes" id="UP000184604"/>
    </source>
</evidence>
<dbReference type="GO" id="GO:0005886">
    <property type="term" value="C:plasma membrane"/>
    <property type="evidence" value="ECO:0007669"/>
    <property type="project" value="UniProtKB-SubCell"/>
</dbReference>
<feature type="transmembrane region" description="Helical" evidence="7">
    <location>
        <begin position="37"/>
        <end position="54"/>
    </location>
</feature>
<dbReference type="InterPro" id="IPR000620">
    <property type="entry name" value="EamA_dom"/>
</dbReference>